<name>A0A7C9VP48_9PSEU</name>
<dbReference type="Proteomes" id="UP000481360">
    <property type="component" value="Unassembled WGS sequence"/>
</dbReference>
<dbReference type="InterPro" id="IPR024520">
    <property type="entry name" value="DUF3558"/>
</dbReference>
<sequence>MAFATVVSGCSAEVAGQANAPAESGLDLSKFADDPCRLFTGEELNSQDEFNTPKLKDTSQGPACFWDPKAMTRPAYLITFSTKETFEELKKKARKGETFRETMVAGHPAFVSNIGDGQGTCDTTISASGGDAVEVRITTNFRAEPEYPIACDLSEKLAGRVVEKLKA</sequence>
<dbReference type="AlphaFoldDB" id="A0A7C9VP48"/>
<organism evidence="1 2">
    <name type="scientific">Lentzea alba</name>
    <dbReference type="NCBI Taxonomy" id="2714351"/>
    <lineage>
        <taxon>Bacteria</taxon>
        <taxon>Bacillati</taxon>
        <taxon>Actinomycetota</taxon>
        <taxon>Actinomycetes</taxon>
        <taxon>Pseudonocardiales</taxon>
        <taxon>Pseudonocardiaceae</taxon>
        <taxon>Lentzea</taxon>
    </lineage>
</organism>
<evidence type="ECO:0000313" key="2">
    <source>
        <dbReference type="Proteomes" id="UP000481360"/>
    </source>
</evidence>
<dbReference type="EMBL" id="JAAMPJ010000002">
    <property type="protein sequence ID" value="NGY59452.1"/>
    <property type="molecule type" value="Genomic_DNA"/>
</dbReference>
<dbReference type="Pfam" id="PF12079">
    <property type="entry name" value="DUF3558"/>
    <property type="match status" value="1"/>
</dbReference>
<evidence type="ECO:0000313" key="1">
    <source>
        <dbReference type="EMBL" id="NGY59452.1"/>
    </source>
</evidence>
<protein>
    <submittedName>
        <fullName evidence="1">DUF3558 domain-containing protein</fullName>
    </submittedName>
</protein>
<comment type="caution">
    <text evidence="1">The sequence shown here is derived from an EMBL/GenBank/DDBJ whole genome shotgun (WGS) entry which is preliminary data.</text>
</comment>
<gene>
    <name evidence="1" type="ORF">G7043_10995</name>
</gene>
<proteinExistence type="predicted"/>
<accession>A0A7C9VP48</accession>
<keyword evidence="2" id="KW-1185">Reference proteome</keyword>
<reference evidence="1 2" key="1">
    <citation type="submission" date="2020-03" db="EMBL/GenBank/DDBJ databases">
        <title>Isolation and identification of active actinomycetes.</title>
        <authorList>
            <person name="Sun X."/>
        </authorList>
    </citation>
    <scope>NUCLEOTIDE SEQUENCE [LARGE SCALE GENOMIC DNA]</scope>
    <source>
        <strain evidence="1 2">NEAU-D13</strain>
    </source>
</reference>